<dbReference type="HOGENOM" id="CLU_2363157_0_0_1"/>
<keyword evidence="2" id="KW-1185">Reference proteome</keyword>
<name>A0A0E0AJ81_9ORYZ</name>
<protein>
    <submittedName>
        <fullName evidence="1">Uncharacterized protein</fullName>
    </submittedName>
</protein>
<evidence type="ECO:0000313" key="1">
    <source>
        <dbReference type="EnsemblPlants" id="OGLUM07G12250.3"/>
    </source>
</evidence>
<reference evidence="1" key="1">
    <citation type="submission" date="2015-04" db="UniProtKB">
        <authorList>
            <consortium name="EnsemblPlants"/>
        </authorList>
    </citation>
    <scope>IDENTIFICATION</scope>
</reference>
<sequence length="96" mass="10710">MQSVPQEPPPVPCFGQNFCPQIYPFENQLLEFASGTPLCSLYCLQLTLSPLPPKFASKTVITCEPLMVCPLNINNELILTNIYVMGKQHNLCVPKN</sequence>
<dbReference type="EnsemblPlants" id="OGLUM07G12250.3">
    <property type="protein sequence ID" value="OGLUM07G12250.3"/>
    <property type="gene ID" value="OGLUM07G12250"/>
</dbReference>
<reference evidence="1" key="2">
    <citation type="submission" date="2018-05" db="EMBL/GenBank/DDBJ databases">
        <title>OgluRS3 (Oryza glumaepatula Reference Sequence Version 3).</title>
        <authorList>
            <person name="Zhang J."/>
            <person name="Kudrna D."/>
            <person name="Lee S."/>
            <person name="Talag J."/>
            <person name="Welchert J."/>
            <person name="Wing R.A."/>
        </authorList>
    </citation>
    <scope>NUCLEOTIDE SEQUENCE [LARGE SCALE GENOMIC DNA]</scope>
</reference>
<accession>A0A0E0AJ81</accession>
<dbReference type="Proteomes" id="UP000026961">
    <property type="component" value="Chromosome 7"/>
</dbReference>
<dbReference type="EnsemblPlants" id="OGLUM07G12250.7">
    <property type="protein sequence ID" value="OGLUM07G12250.7"/>
    <property type="gene ID" value="OGLUM07G12250"/>
</dbReference>
<dbReference type="AlphaFoldDB" id="A0A0E0AJ81"/>
<dbReference type="Gramene" id="OGLUM07G12250.3">
    <property type="protein sequence ID" value="OGLUM07G12250.3"/>
    <property type="gene ID" value="OGLUM07G12250"/>
</dbReference>
<proteinExistence type="predicted"/>
<evidence type="ECO:0000313" key="2">
    <source>
        <dbReference type="Proteomes" id="UP000026961"/>
    </source>
</evidence>
<organism evidence="1">
    <name type="scientific">Oryza glumipatula</name>
    <dbReference type="NCBI Taxonomy" id="40148"/>
    <lineage>
        <taxon>Eukaryota</taxon>
        <taxon>Viridiplantae</taxon>
        <taxon>Streptophyta</taxon>
        <taxon>Embryophyta</taxon>
        <taxon>Tracheophyta</taxon>
        <taxon>Spermatophyta</taxon>
        <taxon>Magnoliopsida</taxon>
        <taxon>Liliopsida</taxon>
        <taxon>Poales</taxon>
        <taxon>Poaceae</taxon>
        <taxon>BOP clade</taxon>
        <taxon>Oryzoideae</taxon>
        <taxon>Oryzeae</taxon>
        <taxon>Oryzinae</taxon>
        <taxon>Oryza</taxon>
    </lineage>
</organism>
<dbReference type="Gramene" id="OGLUM07G12250.7">
    <property type="protein sequence ID" value="OGLUM07G12250.7"/>
    <property type="gene ID" value="OGLUM07G12250"/>
</dbReference>